<dbReference type="RefSeq" id="WP_128631733.1">
    <property type="nucleotide sequence ID" value="NZ_RRCN01000001.1"/>
</dbReference>
<accession>A0A3P3U0P5</accession>
<evidence type="ECO:0000313" key="2">
    <source>
        <dbReference type="Proteomes" id="UP000267017"/>
    </source>
</evidence>
<gene>
    <name evidence="1" type="ORF">EHV15_13900</name>
</gene>
<name>A0A3P3U0P5_9BACL</name>
<keyword evidence="2" id="KW-1185">Reference proteome</keyword>
<reference evidence="1 2" key="1">
    <citation type="submission" date="2018-11" db="EMBL/GenBank/DDBJ databases">
        <title>Genome sequencing of Paenibacillus sp. KCOM 3021 (= ChDC PVNT-B20).</title>
        <authorList>
            <person name="Kook J.-K."/>
            <person name="Park S.-N."/>
            <person name="Lim Y.K."/>
        </authorList>
    </citation>
    <scope>NUCLEOTIDE SEQUENCE [LARGE SCALE GENOMIC DNA]</scope>
    <source>
        <strain evidence="1 2">KCOM 3021</strain>
    </source>
</reference>
<sequence>MPITRELFTDADFQEALDRKQRVRVFRDDHLIENNTQIIRFTEETIITQSGVSDITYHPRRECQFFEIRK</sequence>
<evidence type="ECO:0000313" key="1">
    <source>
        <dbReference type="EMBL" id="RRJ63902.1"/>
    </source>
</evidence>
<dbReference type="EMBL" id="RRCN01000001">
    <property type="protein sequence ID" value="RRJ63902.1"/>
    <property type="molecule type" value="Genomic_DNA"/>
</dbReference>
<dbReference type="Proteomes" id="UP000267017">
    <property type="component" value="Unassembled WGS sequence"/>
</dbReference>
<proteinExistence type="predicted"/>
<dbReference type="AlphaFoldDB" id="A0A3P3U0P5"/>
<organism evidence="1 2">
    <name type="scientific">Paenibacillus oralis</name>
    <dbReference type="NCBI Taxonomy" id="2490856"/>
    <lineage>
        <taxon>Bacteria</taxon>
        <taxon>Bacillati</taxon>
        <taxon>Bacillota</taxon>
        <taxon>Bacilli</taxon>
        <taxon>Bacillales</taxon>
        <taxon>Paenibacillaceae</taxon>
        <taxon>Paenibacillus</taxon>
    </lineage>
</organism>
<comment type="caution">
    <text evidence="1">The sequence shown here is derived from an EMBL/GenBank/DDBJ whole genome shotgun (WGS) entry which is preliminary data.</text>
</comment>
<protein>
    <submittedName>
        <fullName evidence="1">Uncharacterized protein</fullName>
    </submittedName>
</protein>
<dbReference type="OrthoDB" id="2638183at2"/>